<protein>
    <submittedName>
        <fullName evidence="2">Uncharacterized protein</fullName>
    </submittedName>
</protein>
<dbReference type="AlphaFoldDB" id="A0A1I7WMC7"/>
<accession>A0A1I7WMC7</accession>
<sequence length="151" mass="17199">MDEISQRTVVQRKFTNPFFGVDVAPIYSKTFQMLNMISMGIRRNGAQRDGGPFLNDGFFLAIVRSSVISKAYPYNCDQYIAIRNQLLLHQEASKRIVSYSLEAIAKIFCQLSLTMMNKENQEKSITQSTHIASYPDNSIQQPFQTNASMQN</sequence>
<evidence type="ECO:0000313" key="1">
    <source>
        <dbReference type="Proteomes" id="UP000095283"/>
    </source>
</evidence>
<evidence type="ECO:0000313" key="2">
    <source>
        <dbReference type="WBParaSite" id="Hba_06289"/>
    </source>
</evidence>
<dbReference type="WBParaSite" id="Hba_06289">
    <property type="protein sequence ID" value="Hba_06289"/>
    <property type="gene ID" value="Hba_06289"/>
</dbReference>
<proteinExistence type="predicted"/>
<keyword evidence="1" id="KW-1185">Reference proteome</keyword>
<organism evidence="1 2">
    <name type="scientific">Heterorhabditis bacteriophora</name>
    <name type="common">Entomopathogenic nematode worm</name>
    <dbReference type="NCBI Taxonomy" id="37862"/>
    <lineage>
        <taxon>Eukaryota</taxon>
        <taxon>Metazoa</taxon>
        <taxon>Ecdysozoa</taxon>
        <taxon>Nematoda</taxon>
        <taxon>Chromadorea</taxon>
        <taxon>Rhabditida</taxon>
        <taxon>Rhabditina</taxon>
        <taxon>Rhabditomorpha</taxon>
        <taxon>Strongyloidea</taxon>
        <taxon>Heterorhabditidae</taxon>
        <taxon>Heterorhabditis</taxon>
    </lineage>
</organism>
<name>A0A1I7WMC7_HETBA</name>
<reference evidence="2" key="1">
    <citation type="submission" date="2016-11" db="UniProtKB">
        <authorList>
            <consortium name="WormBaseParasite"/>
        </authorList>
    </citation>
    <scope>IDENTIFICATION</scope>
</reference>
<dbReference type="Proteomes" id="UP000095283">
    <property type="component" value="Unplaced"/>
</dbReference>